<dbReference type="EMBL" id="MN740626">
    <property type="protein sequence ID" value="QHS79105.1"/>
    <property type="molecule type" value="Genomic_DNA"/>
</dbReference>
<keyword evidence="6" id="KW-0862">Zinc</keyword>
<keyword evidence="3" id="KW-0677">Repeat</keyword>
<evidence type="ECO:0000256" key="3">
    <source>
        <dbReference type="ARBA" id="ARBA00022737"/>
    </source>
</evidence>
<evidence type="ECO:0000313" key="10">
    <source>
        <dbReference type="EMBL" id="QHS79105.1"/>
    </source>
</evidence>
<dbReference type="InterPro" id="IPR001841">
    <property type="entry name" value="Znf_RING"/>
</dbReference>
<feature type="coiled-coil region" evidence="7">
    <location>
        <begin position="92"/>
        <end position="126"/>
    </location>
</feature>
<dbReference type="AlphaFoldDB" id="A0A6C0AIB0"/>
<dbReference type="Gene3D" id="3.30.40.10">
    <property type="entry name" value="Zinc/RING finger domain, C3HC4 (zinc finger)"/>
    <property type="match status" value="1"/>
</dbReference>
<dbReference type="Gene3D" id="1.20.120.1750">
    <property type="match status" value="1"/>
</dbReference>
<protein>
    <recommendedName>
        <fullName evidence="11">RING-type domain-containing protein</fullName>
    </recommendedName>
</protein>
<keyword evidence="5" id="KW-0833">Ubl conjugation pathway</keyword>
<evidence type="ECO:0008006" key="11">
    <source>
        <dbReference type="Google" id="ProtNLM"/>
    </source>
</evidence>
<keyword evidence="7" id="KW-0175">Coiled coil</keyword>
<feature type="domain" description="RING-type" evidence="9">
    <location>
        <begin position="1"/>
        <end position="276"/>
    </location>
</feature>
<evidence type="ECO:0000256" key="2">
    <source>
        <dbReference type="ARBA" id="ARBA00022723"/>
    </source>
</evidence>
<evidence type="ECO:0000256" key="1">
    <source>
        <dbReference type="ARBA" id="ARBA00022679"/>
    </source>
</evidence>
<sequence>MDCLICANTLNKRERSPVTCFACEYVACKECTRTYLTGSNTLPQCMQCHVRFPMSFLIRKLNRSWVLSQYKDTATQVLTSIEMGKMPETQPYVEAEVERQRLRKVNAKITKEYEELRMRMRRMNMQIQANEYLIRGEVIPEHLLGFVDRDPIVTDTRKQFVMPCPLECRGFLSSQYKCGTCQKSICSDCFVLKELGHECIESNRLSAEMIKRESKGCPKCGARICKIDGCDQMYCTAQTDGVHCNTAFSWRTGKIETGTVHNPHYYELMHKKGVQLRNAGDVQCGGVPDIRAVSRALDAVRRMCEFSSEDHLTMSDLRSNLVRVHRRISEMVQYTTHEFRRKINEHEGTMRRHRVNYMMNRLTKEAFADVVYKTETDYQKNTDLHHILELISISGIETFQGMVRDFPEYIEHEWPEHKPLVYEAVEQVRDRLQQLDHVREYCNDQLKEVSITYHCTVNIMDELFNQVPSKYNLNGNKKS</sequence>
<evidence type="ECO:0000259" key="9">
    <source>
        <dbReference type="PROSITE" id="PS51873"/>
    </source>
</evidence>
<feature type="domain" description="RING-type" evidence="8">
    <location>
        <begin position="3"/>
        <end position="49"/>
    </location>
</feature>
<accession>A0A6C0AIB0</accession>
<dbReference type="InterPro" id="IPR044066">
    <property type="entry name" value="TRIAD_supradom"/>
</dbReference>
<evidence type="ECO:0000256" key="4">
    <source>
        <dbReference type="ARBA" id="ARBA00022771"/>
    </source>
</evidence>
<evidence type="ECO:0000256" key="6">
    <source>
        <dbReference type="ARBA" id="ARBA00022833"/>
    </source>
</evidence>
<keyword evidence="4" id="KW-0863">Zinc-finger</keyword>
<evidence type="ECO:0000256" key="7">
    <source>
        <dbReference type="SAM" id="Coils"/>
    </source>
</evidence>
<keyword evidence="1" id="KW-0808">Transferase</keyword>
<evidence type="ECO:0000259" key="8">
    <source>
        <dbReference type="PROSITE" id="PS50089"/>
    </source>
</evidence>
<evidence type="ECO:0000256" key="5">
    <source>
        <dbReference type="ARBA" id="ARBA00022786"/>
    </source>
</evidence>
<name>A0A6C0AIB0_9ZZZZ</name>
<reference evidence="10" key="1">
    <citation type="journal article" date="2020" name="Nature">
        <title>Giant virus diversity and host interactions through global metagenomics.</title>
        <authorList>
            <person name="Schulz F."/>
            <person name="Roux S."/>
            <person name="Paez-Espino D."/>
            <person name="Jungbluth S."/>
            <person name="Walsh D.A."/>
            <person name="Denef V.J."/>
            <person name="McMahon K.D."/>
            <person name="Konstantinidis K.T."/>
            <person name="Eloe-Fadrosh E.A."/>
            <person name="Kyrpides N.C."/>
            <person name="Woyke T."/>
        </authorList>
    </citation>
    <scope>NUCLEOTIDE SEQUENCE</scope>
    <source>
        <strain evidence="10">GVMAG-S-1035118-87</strain>
    </source>
</reference>
<dbReference type="GO" id="GO:0008270">
    <property type="term" value="F:zinc ion binding"/>
    <property type="evidence" value="ECO:0007669"/>
    <property type="project" value="UniProtKB-KW"/>
</dbReference>
<dbReference type="GO" id="GO:0016740">
    <property type="term" value="F:transferase activity"/>
    <property type="evidence" value="ECO:0007669"/>
    <property type="project" value="UniProtKB-KW"/>
</dbReference>
<dbReference type="InterPro" id="IPR013083">
    <property type="entry name" value="Znf_RING/FYVE/PHD"/>
</dbReference>
<dbReference type="PROSITE" id="PS51873">
    <property type="entry name" value="TRIAD"/>
    <property type="match status" value="1"/>
</dbReference>
<dbReference type="SUPFAM" id="SSF57850">
    <property type="entry name" value="RING/U-box"/>
    <property type="match status" value="1"/>
</dbReference>
<organism evidence="10">
    <name type="scientific">viral metagenome</name>
    <dbReference type="NCBI Taxonomy" id="1070528"/>
    <lineage>
        <taxon>unclassified sequences</taxon>
        <taxon>metagenomes</taxon>
        <taxon>organismal metagenomes</taxon>
    </lineage>
</organism>
<keyword evidence="2" id="KW-0479">Metal-binding</keyword>
<dbReference type="PROSITE" id="PS50089">
    <property type="entry name" value="ZF_RING_2"/>
    <property type="match status" value="1"/>
</dbReference>
<proteinExistence type="predicted"/>